<dbReference type="AlphaFoldDB" id="B7IZC3"/>
<accession>B7IZC3</accession>
<geneLocation type="plasmid" evidence="1 2">
    <name>pG9842_209</name>
</geneLocation>
<gene>
    <name evidence="1" type="ordered locus">BCG9842_0100</name>
</gene>
<dbReference type="RefSeq" id="WP_000399426.1">
    <property type="nucleotide sequence ID" value="NC_011775.1"/>
</dbReference>
<proteinExistence type="predicted"/>
<dbReference type="Proteomes" id="UP000006744">
    <property type="component" value="Plasmid pG9842_209"/>
</dbReference>
<dbReference type="KEGG" id="bcg:BCG9842_0100"/>
<evidence type="ECO:0000313" key="2">
    <source>
        <dbReference type="Proteomes" id="UP000006744"/>
    </source>
</evidence>
<dbReference type="EMBL" id="CP001187">
    <property type="protein sequence ID" value="ACK98505.1"/>
    <property type="molecule type" value="Genomic_DNA"/>
</dbReference>
<keyword evidence="1" id="KW-0614">Plasmid</keyword>
<dbReference type="HOGENOM" id="CLU_465933_0_0_9"/>
<sequence length="585" mass="68594">MEGYSTIGDCIMDYTKILTNTIISDYLKENKEVRSNFAREYLEDENSNLLSKIIVEDYIMLKQYSCDLGTSERIMEQLKFIIEHNNKYHFAAMAASEENIALKMLETPQNEVLDKGRANELLEKIKKTYLNRLEQEIKQYDLEILLYLFYSLATRLAVLSRLTFHNINTNDTNDLPLNQEDPYSILTTVIANMDTNNIIQTSKHIGREKQLIDIIFNLIYKVYINSQQENHGTNQTDIDIREIYKLAFMVMKSNLFLKSNELLYEQGESLLIKDWNLVQGGNFEYYMQSTFSDVVDFNYNMDIIDEVFKQYSKREGFCPQDLSDFINFSFQSHHKGTDIHLKNISKKGLEEGILKVTNIKDYGIDRFLDILTLKESNDIAHKVNKISLQPFVELKNDMILYSDTMLLQARQTLPTRMLQQSFTSNKKLKKFISTNYDEAGIKDLAKSLEKKGLAYLEHVCIDKIHNHDIKTLLETKGITKEFDLVFIMNKVLYIVEYKTWKIQFQNISQILNEQKKIQLNIDSHLKAINVINEYSKEFKDLFGKEFAEYNRIELIMVFQNPTSFKYLNKSNEVNVLSPNEFNDFI</sequence>
<name>B7IZC3_BACC2</name>
<evidence type="ECO:0000313" key="1">
    <source>
        <dbReference type="EMBL" id="ACK98505.1"/>
    </source>
</evidence>
<organism evidence="1 2">
    <name type="scientific">Bacillus cereus (strain G9842)</name>
    <dbReference type="NCBI Taxonomy" id="405531"/>
    <lineage>
        <taxon>Bacteria</taxon>
        <taxon>Bacillati</taxon>
        <taxon>Bacillota</taxon>
        <taxon>Bacilli</taxon>
        <taxon>Bacillales</taxon>
        <taxon>Bacillaceae</taxon>
        <taxon>Bacillus</taxon>
        <taxon>Bacillus cereus group</taxon>
    </lineage>
</organism>
<evidence type="ECO:0008006" key="3">
    <source>
        <dbReference type="Google" id="ProtNLM"/>
    </source>
</evidence>
<reference evidence="1 2" key="1">
    <citation type="submission" date="2008-10" db="EMBL/GenBank/DDBJ databases">
        <title>Genome sequence of Bacillus cereus G9842.</title>
        <authorList>
            <person name="Dodson R.J."/>
            <person name="Durkin A.S."/>
            <person name="Rosovitz M.J."/>
            <person name="Rasko D.A."/>
            <person name="Hoffmaster A."/>
            <person name="Ravel J."/>
            <person name="Sutton G."/>
        </authorList>
    </citation>
    <scope>NUCLEOTIDE SEQUENCE [LARGE SCALE GENOMIC DNA]</scope>
    <source>
        <strain evidence="1 2">G9842</strain>
        <plasmid evidence="1 2">pG9842_209</plasmid>
    </source>
</reference>
<protein>
    <recommendedName>
        <fullName evidence="3">NERD domain-containing protein</fullName>
    </recommendedName>
</protein>